<evidence type="ECO:0008006" key="5">
    <source>
        <dbReference type="Google" id="ProtNLM"/>
    </source>
</evidence>
<keyword evidence="2" id="KW-0732">Signal</keyword>
<name>A0A1F7WLB3_9BACT</name>
<evidence type="ECO:0000256" key="2">
    <source>
        <dbReference type="SAM" id="SignalP"/>
    </source>
</evidence>
<feature type="chain" id="PRO_5009533478" description="DUF5667 domain-containing protein" evidence="2">
    <location>
        <begin position="28"/>
        <end position="286"/>
    </location>
</feature>
<sequence>MKINFLKLAALIMVVLFLAVANGGAFAEEKKAKKTAAKAKKTTQTSKNTKTAKAAKTTKPAKAAAAETKKADNSKKSAEEAELKAIYDQKMIDAVKLFSQKKSSLSQNTRAELEDILTISATQAREGNYEDAIFVIDEIETVLSGRGKQTKNIKVEDASTGEVKNYQFDVNKDNKVVSAGETEEQTAQVASEDETATEASTTAPDGKFSLERLSTDEQKLYKDLVEVLPIAEFEFNKKKNPETARRLMRLRRVFYTLKKKGMGHTVDEEVINELISETKKSPKKSK</sequence>
<dbReference type="EMBL" id="MGFH01000160">
    <property type="protein sequence ID" value="OGM03624.1"/>
    <property type="molecule type" value="Genomic_DNA"/>
</dbReference>
<feature type="region of interest" description="Disordered" evidence="1">
    <location>
        <begin position="36"/>
        <end position="75"/>
    </location>
</feature>
<evidence type="ECO:0000313" key="4">
    <source>
        <dbReference type="Proteomes" id="UP000178735"/>
    </source>
</evidence>
<protein>
    <recommendedName>
        <fullName evidence="5">DUF5667 domain-containing protein</fullName>
    </recommendedName>
</protein>
<feature type="compositionally biased region" description="Low complexity" evidence="1">
    <location>
        <begin position="42"/>
        <end position="66"/>
    </location>
</feature>
<evidence type="ECO:0000256" key="1">
    <source>
        <dbReference type="SAM" id="MobiDB-lite"/>
    </source>
</evidence>
<organism evidence="3 4">
    <name type="scientific">Candidatus Wallbacteria bacterium GWC2_49_35</name>
    <dbReference type="NCBI Taxonomy" id="1817813"/>
    <lineage>
        <taxon>Bacteria</taxon>
        <taxon>Candidatus Walliibacteriota</taxon>
    </lineage>
</organism>
<dbReference type="Proteomes" id="UP000178735">
    <property type="component" value="Unassembled WGS sequence"/>
</dbReference>
<comment type="caution">
    <text evidence="3">The sequence shown here is derived from an EMBL/GenBank/DDBJ whole genome shotgun (WGS) entry which is preliminary data.</text>
</comment>
<evidence type="ECO:0000313" key="3">
    <source>
        <dbReference type="EMBL" id="OGM03624.1"/>
    </source>
</evidence>
<dbReference type="STRING" id="1817813.A2008_06685"/>
<feature type="region of interest" description="Disordered" evidence="1">
    <location>
        <begin position="184"/>
        <end position="205"/>
    </location>
</feature>
<proteinExistence type="predicted"/>
<dbReference type="AlphaFoldDB" id="A0A1F7WLB3"/>
<feature type="signal peptide" evidence="2">
    <location>
        <begin position="1"/>
        <end position="27"/>
    </location>
</feature>
<gene>
    <name evidence="3" type="ORF">A2008_06685</name>
</gene>
<reference evidence="3 4" key="1">
    <citation type="journal article" date="2016" name="Nat. Commun.">
        <title>Thousands of microbial genomes shed light on interconnected biogeochemical processes in an aquifer system.</title>
        <authorList>
            <person name="Anantharaman K."/>
            <person name="Brown C.T."/>
            <person name="Hug L.A."/>
            <person name="Sharon I."/>
            <person name="Castelle C.J."/>
            <person name="Probst A.J."/>
            <person name="Thomas B.C."/>
            <person name="Singh A."/>
            <person name="Wilkins M.J."/>
            <person name="Karaoz U."/>
            <person name="Brodie E.L."/>
            <person name="Williams K.H."/>
            <person name="Hubbard S.S."/>
            <person name="Banfield J.F."/>
        </authorList>
    </citation>
    <scope>NUCLEOTIDE SEQUENCE [LARGE SCALE GENOMIC DNA]</scope>
</reference>
<accession>A0A1F7WLB3</accession>